<reference evidence="2" key="1">
    <citation type="submission" date="2023-10" db="EMBL/GenBank/DDBJ databases">
        <authorList>
            <person name="Chen Y."/>
            <person name="Shah S."/>
            <person name="Dougan E. K."/>
            <person name="Thang M."/>
            <person name="Chan C."/>
        </authorList>
    </citation>
    <scope>NUCLEOTIDE SEQUENCE [LARGE SCALE GENOMIC DNA]</scope>
</reference>
<feature type="region of interest" description="Disordered" evidence="1">
    <location>
        <begin position="100"/>
        <end position="135"/>
    </location>
</feature>
<keyword evidence="3" id="KW-1185">Reference proteome</keyword>
<feature type="compositionally biased region" description="Basic residues" evidence="1">
    <location>
        <begin position="109"/>
        <end position="135"/>
    </location>
</feature>
<protein>
    <submittedName>
        <fullName evidence="2">Uncharacterized protein</fullName>
    </submittedName>
</protein>
<name>A0ABN9WD13_9DINO</name>
<evidence type="ECO:0000256" key="1">
    <source>
        <dbReference type="SAM" id="MobiDB-lite"/>
    </source>
</evidence>
<feature type="region of interest" description="Disordered" evidence="1">
    <location>
        <begin position="1"/>
        <end position="53"/>
    </location>
</feature>
<evidence type="ECO:0000313" key="3">
    <source>
        <dbReference type="Proteomes" id="UP001189429"/>
    </source>
</evidence>
<dbReference type="Proteomes" id="UP001189429">
    <property type="component" value="Unassembled WGS sequence"/>
</dbReference>
<organism evidence="2 3">
    <name type="scientific">Prorocentrum cordatum</name>
    <dbReference type="NCBI Taxonomy" id="2364126"/>
    <lineage>
        <taxon>Eukaryota</taxon>
        <taxon>Sar</taxon>
        <taxon>Alveolata</taxon>
        <taxon>Dinophyceae</taxon>
        <taxon>Prorocentrales</taxon>
        <taxon>Prorocentraceae</taxon>
        <taxon>Prorocentrum</taxon>
    </lineage>
</organism>
<dbReference type="EMBL" id="CAUYUJ010018319">
    <property type="protein sequence ID" value="CAK0882647.1"/>
    <property type="molecule type" value="Genomic_DNA"/>
</dbReference>
<proteinExistence type="predicted"/>
<accession>A0ABN9WD13</accession>
<evidence type="ECO:0000313" key="2">
    <source>
        <dbReference type="EMBL" id="CAK0882647.1"/>
    </source>
</evidence>
<gene>
    <name evidence="2" type="ORF">PCOR1329_LOCUS65097</name>
</gene>
<comment type="caution">
    <text evidence="2">The sequence shown here is derived from an EMBL/GenBank/DDBJ whole genome shotgun (WGS) entry which is preliminary data.</text>
</comment>
<sequence>MQEPAGTAGQSSSETRHGDPSAREAPAGQEGAGADTSTGFRSRAEFLGRPWDPLPLTCEACLGRGRGRRQRVCGADFQEIRAALRKTAPAPLLACSSRLARSEHEGTRRMQRGGVRHSTARRAPSRRVRRVQPRG</sequence>